<dbReference type="PANTHER" id="PTHR43690">
    <property type="entry name" value="NARDILYSIN"/>
    <property type="match status" value="1"/>
</dbReference>
<protein>
    <submittedName>
        <fullName evidence="11">Insulinase-like metalloprotease</fullName>
    </submittedName>
</protein>
<evidence type="ECO:0000259" key="8">
    <source>
        <dbReference type="Pfam" id="PF05193"/>
    </source>
</evidence>
<evidence type="ECO:0000256" key="5">
    <source>
        <dbReference type="ARBA" id="ARBA00022833"/>
    </source>
</evidence>
<dbReference type="EMBL" id="CP031038">
    <property type="protein sequence ID" value="QDZ21486.1"/>
    <property type="molecule type" value="Genomic_DNA"/>
</dbReference>
<dbReference type="PANTHER" id="PTHR43690:SF18">
    <property type="entry name" value="INSULIN-DEGRADING ENZYME-RELATED"/>
    <property type="match status" value="1"/>
</dbReference>
<dbReference type="InterPro" id="IPR011249">
    <property type="entry name" value="Metalloenz_LuxS/M16"/>
</dbReference>
<dbReference type="InterPro" id="IPR011765">
    <property type="entry name" value="Pept_M16_N"/>
</dbReference>
<proteinExistence type="inferred from homology"/>
<dbReference type="FunFam" id="3.30.830.10:FF:000005">
    <property type="entry name" value="nardilysin isoform X1"/>
    <property type="match status" value="1"/>
</dbReference>
<evidence type="ECO:0000259" key="7">
    <source>
        <dbReference type="Pfam" id="PF00675"/>
    </source>
</evidence>
<reference evidence="11 12" key="1">
    <citation type="submission" date="2018-07" db="EMBL/GenBank/DDBJ databases">
        <title>The complete nuclear genome of the prasinophyte Chloropicon primus (CCMP1205).</title>
        <authorList>
            <person name="Pombert J.-F."/>
            <person name="Otis C."/>
            <person name="Turmel M."/>
            <person name="Lemieux C."/>
        </authorList>
    </citation>
    <scope>NUCLEOTIDE SEQUENCE [LARGE SCALE GENOMIC DNA]</scope>
    <source>
        <strain evidence="11 12">CCMP1205</strain>
    </source>
</reference>
<dbReference type="Pfam" id="PF05193">
    <property type="entry name" value="Peptidase_M16_C"/>
    <property type="match status" value="1"/>
</dbReference>
<gene>
    <name evidence="11" type="ORF">A3770_05p40040</name>
</gene>
<dbReference type="Pfam" id="PF22456">
    <property type="entry name" value="PqqF-like_C_4"/>
    <property type="match status" value="1"/>
</dbReference>
<comment type="similarity">
    <text evidence="1">Belongs to the peptidase M16 family.</text>
</comment>
<dbReference type="Gene3D" id="3.30.830.10">
    <property type="entry name" value="Metalloenzyme, LuxS/M16 peptidase-like"/>
    <property type="match status" value="4"/>
</dbReference>
<dbReference type="InterPro" id="IPR050626">
    <property type="entry name" value="Peptidase_M16"/>
</dbReference>
<dbReference type="GO" id="GO:0051603">
    <property type="term" value="P:proteolysis involved in protein catabolic process"/>
    <property type="evidence" value="ECO:0007669"/>
    <property type="project" value="TreeGrafter"/>
</dbReference>
<keyword evidence="5" id="KW-0862">Zinc</keyword>
<name>A0A5B8MLT2_9CHLO</name>
<keyword evidence="4" id="KW-0378">Hydrolase</keyword>
<dbReference type="SUPFAM" id="SSF63411">
    <property type="entry name" value="LuxS/MPP-like metallohydrolase"/>
    <property type="match status" value="4"/>
</dbReference>
<dbReference type="GO" id="GO:0005739">
    <property type="term" value="C:mitochondrion"/>
    <property type="evidence" value="ECO:0007669"/>
    <property type="project" value="TreeGrafter"/>
</dbReference>
<evidence type="ECO:0000256" key="6">
    <source>
        <dbReference type="ARBA" id="ARBA00023049"/>
    </source>
</evidence>
<evidence type="ECO:0000256" key="1">
    <source>
        <dbReference type="ARBA" id="ARBA00007261"/>
    </source>
</evidence>
<feature type="domain" description="Coenzyme PQQ synthesis protein F-like C-terminal lobe" evidence="10">
    <location>
        <begin position="800"/>
        <end position="897"/>
    </location>
</feature>
<feature type="domain" description="Peptidase M16 middle/third" evidence="9">
    <location>
        <begin position="408"/>
        <end position="689"/>
    </location>
</feature>
<evidence type="ECO:0000313" key="12">
    <source>
        <dbReference type="Proteomes" id="UP000316726"/>
    </source>
</evidence>
<dbReference type="STRING" id="1764295.A0A5B8MLT2"/>
<evidence type="ECO:0000259" key="9">
    <source>
        <dbReference type="Pfam" id="PF16187"/>
    </source>
</evidence>
<dbReference type="GO" id="GO:0043171">
    <property type="term" value="P:peptide catabolic process"/>
    <property type="evidence" value="ECO:0007669"/>
    <property type="project" value="TreeGrafter"/>
</dbReference>
<evidence type="ECO:0000256" key="3">
    <source>
        <dbReference type="ARBA" id="ARBA00022723"/>
    </source>
</evidence>
<evidence type="ECO:0000256" key="2">
    <source>
        <dbReference type="ARBA" id="ARBA00022670"/>
    </source>
</evidence>
<evidence type="ECO:0000259" key="10">
    <source>
        <dbReference type="Pfam" id="PF22456"/>
    </source>
</evidence>
<dbReference type="GO" id="GO:0005829">
    <property type="term" value="C:cytosol"/>
    <property type="evidence" value="ECO:0007669"/>
    <property type="project" value="TreeGrafter"/>
</dbReference>
<keyword evidence="12" id="KW-1185">Reference proteome</keyword>
<dbReference type="InterPro" id="IPR007863">
    <property type="entry name" value="Peptidase_M16_C"/>
</dbReference>
<dbReference type="InterPro" id="IPR032632">
    <property type="entry name" value="Peptidase_M16_M"/>
</dbReference>
<organism evidence="11 12">
    <name type="scientific">Chloropicon primus</name>
    <dbReference type="NCBI Taxonomy" id="1764295"/>
    <lineage>
        <taxon>Eukaryota</taxon>
        <taxon>Viridiplantae</taxon>
        <taxon>Chlorophyta</taxon>
        <taxon>Chloropicophyceae</taxon>
        <taxon>Chloropicales</taxon>
        <taxon>Chloropicaceae</taxon>
        <taxon>Chloropicon</taxon>
    </lineage>
</organism>
<keyword evidence="3" id="KW-0479">Metal-binding</keyword>
<dbReference type="GO" id="GO:0004222">
    <property type="term" value="F:metalloendopeptidase activity"/>
    <property type="evidence" value="ECO:0007669"/>
    <property type="project" value="TreeGrafter"/>
</dbReference>
<evidence type="ECO:0000313" key="11">
    <source>
        <dbReference type="EMBL" id="QDZ21486.1"/>
    </source>
</evidence>
<dbReference type="Proteomes" id="UP000316726">
    <property type="component" value="Chromosome 5"/>
</dbReference>
<dbReference type="InterPro" id="IPR054734">
    <property type="entry name" value="PqqF-like_C_4"/>
</dbReference>
<keyword evidence="6 11" id="KW-0482">Metalloprotease</keyword>
<accession>A0A5B8MLT2</accession>
<feature type="domain" description="Peptidase M16 C-terminal" evidence="8">
    <location>
        <begin position="221"/>
        <end position="402"/>
    </location>
</feature>
<dbReference type="FunFam" id="3.30.830.10:FF:000004">
    <property type="entry name" value="Putative insulin-degrading enzyme"/>
    <property type="match status" value="1"/>
</dbReference>
<feature type="domain" description="Peptidase M16 N-terminal" evidence="7">
    <location>
        <begin position="59"/>
        <end position="194"/>
    </location>
</feature>
<dbReference type="AlphaFoldDB" id="A0A5B8MLT2"/>
<dbReference type="Pfam" id="PF16187">
    <property type="entry name" value="Peptidase_M16_M"/>
    <property type="match status" value="1"/>
</dbReference>
<dbReference type="OrthoDB" id="952271at2759"/>
<sequence>MPPNAAGGAGGGEEGEVSVREGCYDDATFEEISLEAMARPRNEKSVEYRHIRLKNGLRAMLISDPETDKSAAAVDVRVGFLSDPADLPGLAHFTEHMLFYSSEKYPEEDEYSKFISEHGGFCNAFTSTEDTNYHFDVNSGDFEAALDRFAQFFVAPLISKDGVGREIKAVNSENSKNLNNDVWRNMQLWRHLAKKDHPFHKFGTGNLETLKSDPEAKGIDTHEEMLKFYSANYSANLMTLAVYSKFPMDDLERMVVTKFNKVKTLGKEANVFDDTPFDPREHQCKLAKVVPIRNVHALDFQWLTPPDGKVYRHMPMDYMSHLIGHEGDGSILKRLKDLKWATSLSAGPSPESYSSHSLFLISIELTDEGNSHVPEVSKIVFQYLNMLRDEGIQPWIFEELKSIGETKFNFRDKQNAGYYTRELASGMHLYPCKDLLLGLHHVPQEYNEDTIQAVLDCMTVDKVRMMWLSKTHKGKVTDVEPWYGTEFGMDSLEESLVEDLRTCGRSEHLRLPYQNQFIPTNFDLIEKEDSVKEVPEMIYESEMSELWYKPDTLFGTPKGQVYLSVISPECYCSPEAAVCTNLYTKMLVDSMNEVTYYAEVAGLGYSIQSTTVGIQLVFAGYSHKLLDLVEEVIKRLLAFKPKLERYEVLKELMQKDFENTRFDQPYQQAIYATSILCLQKKWHIKEYLEVLKHLTFQDFEVFLGRIMQRVSNQVMILGNLTKTQCVGFVKTMEGILGSNGTRAIFGSQFPEKRVVQLEGGRDYVYSQPVGNEEEENGAVNIMFQIGRDSFKRNTLMQLWVQIAERAAFHTLRSVEQIGYIVCVMGWDSHQVKNVYFILQSSSHHPSSIDASVEKFLVSFKTRLAEMEEKEFEDQKSSLEQVKLEKLKSLGQESKRYWKEIDESAFSFKRQELEVEELKKLTREELLEFHQTYFEVGSANRRKLSIHMVSHKMPNPEGDGKSDAAVIEDVHKFKRTMHVIPCAFAADNR</sequence>
<dbReference type="Pfam" id="PF00675">
    <property type="entry name" value="Peptidase_M16"/>
    <property type="match status" value="1"/>
</dbReference>
<evidence type="ECO:0000256" key="4">
    <source>
        <dbReference type="ARBA" id="ARBA00022801"/>
    </source>
</evidence>
<dbReference type="GO" id="GO:0046872">
    <property type="term" value="F:metal ion binding"/>
    <property type="evidence" value="ECO:0007669"/>
    <property type="project" value="UniProtKB-KW"/>
</dbReference>
<keyword evidence="2 11" id="KW-0645">Protease</keyword>